<evidence type="ECO:0000313" key="4">
    <source>
        <dbReference type="EMBL" id="SPF37818.1"/>
    </source>
</evidence>
<evidence type="ECO:0000256" key="1">
    <source>
        <dbReference type="ARBA" id="ARBA00008635"/>
    </source>
</evidence>
<dbReference type="Gene3D" id="1.20.120.450">
    <property type="entry name" value="dinb family like domain"/>
    <property type="match status" value="1"/>
</dbReference>
<sequence>MNKSQIIDIYSYDDWANKKLMNAVGQLENEEFVRDLSSSFSSIRDTMVHILSAEELWLSRWMGEHGRTQLNPADFPTYNSIAERWDSLRNNYDDFLLSLTEEALTQELSFKTLKGESHSLELWKQMLHVTNHSTYHRGQTVTMLRQLKKQPPSLDLISYYLRER</sequence>
<name>A0A2U3KDW7_9FIRM</name>
<dbReference type="GO" id="GO:0046872">
    <property type="term" value="F:metal ion binding"/>
    <property type="evidence" value="ECO:0007669"/>
    <property type="project" value="UniProtKB-KW"/>
</dbReference>
<dbReference type="InterPro" id="IPR007837">
    <property type="entry name" value="DinB"/>
</dbReference>
<evidence type="ECO:0000256" key="2">
    <source>
        <dbReference type="ARBA" id="ARBA00022723"/>
    </source>
</evidence>
<keyword evidence="2 3" id="KW-0479">Metal-binding</keyword>
<dbReference type="InterPro" id="IPR034660">
    <property type="entry name" value="DinB/YfiT-like"/>
</dbReference>
<evidence type="ECO:0000256" key="3">
    <source>
        <dbReference type="PIRSR" id="PIRSR607837-1"/>
    </source>
</evidence>
<feature type="binding site" evidence="3">
    <location>
        <position position="136"/>
    </location>
    <ligand>
        <name>a divalent metal cation</name>
        <dbReference type="ChEBI" id="CHEBI:60240"/>
    </ligand>
</feature>
<evidence type="ECO:0008006" key="6">
    <source>
        <dbReference type="Google" id="ProtNLM"/>
    </source>
</evidence>
<accession>A0A2U3KDW7</accession>
<protein>
    <recommendedName>
        <fullName evidence="6">DinB family protein</fullName>
    </recommendedName>
</protein>
<dbReference type="SUPFAM" id="SSF109854">
    <property type="entry name" value="DinB/YfiT-like putative metalloenzymes"/>
    <property type="match status" value="1"/>
</dbReference>
<reference evidence="5" key="1">
    <citation type="submission" date="2018-02" db="EMBL/GenBank/DDBJ databases">
        <authorList>
            <person name="Hausmann B."/>
        </authorList>
    </citation>
    <scope>NUCLEOTIDE SEQUENCE [LARGE SCALE GENOMIC DNA]</scope>
    <source>
        <strain evidence="5">Peat soil MAG SbF1</strain>
    </source>
</reference>
<evidence type="ECO:0000313" key="5">
    <source>
        <dbReference type="Proteomes" id="UP000238916"/>
    </source>
</evidence>
<dbReference type="AlphaFoldDB" id="A0A2U3KDW7"/>
<comment type="similarity">
    <text evidence="1">Belongs to the DinB family.</text>
</comment>
<feature type="binding site" evidence="3">
    <location>
        <position position="49"/>
    </location>
    <ligand>
        <name>a divalent metal cation</name>
        <dbReference type="ChEBI" id="CHEBI:60240"/>
    </ligand>
</feature>
<organism evidence="4 5">
    <name type="scientific">Candidatus Desulfosporosinus infrequens</name>
    <dbReference type="NCBI Taxonomy" id="2043169"/>
    <lineage>
        <taxon>Bacteria</taxon>
        <taxon>Bacillati</taxon>
        <taxon>Bacillota</taxon>
        <taxon>Clostridia</taxon>
        <taxon>Eubacteriales</taxon>
        <taxon>Desulfitobacteriaceae</taxon>
        <taxon>Desulfosporosinus</taxon>
    </lineage>
</organism>
<feature type="binding site" evidence="3">
    <location>
        <position position="132"/>
    </location>
    <ligand>
        <name>a divalent metal cation</name>
        <dbReference type="ChEBI" id="CHEBI:60240"/>
    </ligand>
</feature>
<proteinExistence type="inferred from homology"/>
<dbReference type="Pfam" id="PF05163">
    <property type="entry name" value="DinB"/>
    <property type="match status" value="1"/>
</dbReference>
<dbReference type="PANTHER" id="PTHR37302:SF3">
    <property type="entry name" value="DAMAGE-INDUCIBLE PROTEIN DINB"/>
    <property type="match status" value="1"/>
</dbReference>
<dbReference type="Proteomes" id="UP000238916">
    <property type="component" value="Unassembled WGS sequence"/>
</dbReference>
<dbReference type="PANTHER" id="PTHR37302">
    <property type="entry name" value="SLR1116 PROTEIN"/>
    <property type="match status" value="1"/>
</dbReference>
<gene>
    <name evidence="4" type="ORF">SBF1_1880004</name>
</gene>
<dbReference type="EMBL" id="OMOF01000099">
    <property type="protein sequence ID" value="SPF37818.1"/>
    <property type="molecule type" value="Genomic_DNA"/>
</dbReference>